<dbReference type="PROSITE" id="PS51746">
    <property type="entry name" value="PPM_2"/>
    <property type="match status" value="1"/>
</dbReference>
<organism evidence="4">
    <name type="scientific">Auxenochlorella protothecoides</name>
    <name type="common">Green microalga</name>
    <name type="synonym">Chlorella protothecoides</name>
    <dbReference type="NCBI Taxonomy" id="3075"/>
    <lineage>
        <taxon>Eukaryota</taxon>
        <taxon>Viridiplantae</taxon>
        <taxon>Chlorophyta</taxon>
        <taxon>core chlorophytes</taxon>
        <taxon>Trebouxiophyceae</taxon>
        <taxon>Chlorellales</taxon>
        <taxon>Chlorellaceae</taxon>
        <taxon>Auxenochlorella</taxon>
    </lineage>
</organism>
<dbReference type="InterPro" id="IPR039123">
    <property type="entry name" value="PPTC7"/>
</dbReference>
<comment type="catalytic activity">
    <reaction evidence="1">
        <text>O-phospho-L-threonyl-[protein] + H2O = L-threonyl-[protein] + phosphate</text>
        <dbReference type="Rhea" id="RHEA:47004"/>
        <dbReference type="Rhea" id="RHEA-COMP:11060"/>
        <dbReference type="Rhea" id="RHEA-COMP:11605"/>
        <dbReference type="ChEBI" id="CHEBI:15377"/>
        <dbReference type="ChEBI" id="CHEBI:30013"/>
        <dbReference type="ChEBI" id="CHEBI:43474"/>
        <dbReference type="ChEBI" id="CHEBI:61977"/>
        <dbReference type="EC" id="3.1.3.16"/>
    </reaction>
</comment>
<comment type="similarity">
    <text evidence="1">Belongs to the PP2C family.</text>
</comment>
<dbReference type="PANTHER" id="PTHR12320:SF1">
    <property type="entry name" value="PROTEIN PHOSPHATASE PTC7 HOMOLOG"/>
    <property type="match status" value="1"/>
</dbReference>
<keyword evidence="1" id="KW-0479">Metal-binding</keyword>
<keyword evidence="1" id="KW-0378">Hydrolase</keyword>
<gene>
    <name evidence="4" type="ORF">g.2389</name>
</gene>
<dbReference type="GO" id="GO:0004722">
    <property type="term" value="F:protein serine/threonine phosphatase activity"/>
    <property type="evidence" value="ECO:0007669"/>
    <property type="project" value="UniProtKB-EC"/>
</dbReference>
<dbReference type="InterPro" id="IPR036457">
    <property type="entry name" value="PPM-type-like_dom_sf"/>
</dbReference>
<dbReference type="SUPFAM" id="SSF81606">
    <property type="entry name" value="PP2C-like"/>
    <property type="match status" value="1"/>
</dbReference>
<dbReference type="AlphaFoldDB" id="A0A1D1ZMM7"/>
<dbReference type="GO" id="GO:0046872">
    <property type="term" value="F:metal ion binding"/>
    <property type="evidence" value="ECO:0007669"/>
    <property type="project" value="UniProtKB-UniRule"/>
</dbReference>
<feature type="compositionally biased region" description="Low complexity" evidence="2">
    <location>
        <begin position="83"/>
        <end position="94"/>
    </location>
</feature>
<feature type="region of interest" description="Disordered" evidence="2">
    <location>
        <begin position="75"/>
        <end position="94"/>
    </location>
</feature>
<sequence length="370" mass="38223">MLARLATLQGQCVQCMTVRSSPARPPMLTASLHKLARALAKRPAAFVAGATALTAGVWMAQSQLNARRSTLAHAGTGDALRGSQSSPISSSAGDAAARGAALPGLRLRSAAVMIPHPAKEDRGGEDAYFIGDQGTAVGVADGVGGWAEVGVDPGLYSRELMGHAQVACNSVKAGPSAPAEILTLAHAATAARGSCTACILVIEGNELHAANLGDSGFMIVRGDELAFMSPQQQHDFNFPFQIGSPDSMSDFPSAAQRFSLKTYEGDVLVLATDGVFDNVYPDEAVSLVAAQRKRGATPGEAAAALAQFARQRAGDQTHLSPFAYGAQQRGYRFFGGKMDDITALVAYVCPGEGAEAADPPADTPVAQAKL</sequence>
<protein>
    <recommendedName>
        <fullName evidence="1">Protein phosphatase</fullName>
        <ecNumber evidence="1">3.1.3.16</ecNumber>
    </recommendedName>
</protein>
<evidence type="ECO:0000256" key="2">
    <source>
        <dbReference type="SAM" id="MobiDB-lite"/>
    </source>
</evidence>
<evidence type="ECO:0000313" key="4">
    <source>
        <dbReference type="EMBL" id="JAT68168.1"/>
    </source>
</evidence>
<dbReference type="InterPro" id="IPR001932">
    <property type="entry name" value="PPM-type_phosphatase-like_dom"/>
</dbReference>
<keyword evidence="1" id="KW-0464">Manganese</keyword>
<reference evidence="4" key="1">
    <citation type="submission" date="2015-08" db="EMBL/GenBank/DDBJ databases">
        <authorList>
            <person name="Babu N.S."/>
            <person name="Beckwith C.J."/>
            <person name="Beseler K.G."/>
            <person name="Brison A."/>
            <person name="Carone J.V."/>
            <person name="Caskin T.P."/>
            <person name="Diamond M."/>
            <person name="Durham M.E."/>
            <person name="Foxe J.M."/>
            <person name="Go M."/>
            <person name="Henderson B.A."/>
            <person name="Jones I.B."/>
            <person name="McGettigan J.A."/>
            <person name="Micheletti S.J."/>
            <person name="Nasrallah M.E."/>
            <person name="Ortiz D."/>
            <person name="Piller C.R."/>
            <person name="Privatt S.R."/>
            <person name="Schneider S.L."/>
            <person name="Sharp S."/>
            <person name="Smith T.C."/>
            <person name="Stanton J.D."/>
            <person name="Ullery H.E."/>
            <person name="Wilson R.J."/>
            <person name="Serrano M.G."/>
            <person name="Buck G."/>
            <person name="Lee V."/>
            <person name="Wang Y."/>
            <person name="Carvalho R."/>
            <person name="Voegtly L."/>
            <person name="Shi R."/>
            <person name="Duckworth R."/>
            <person name="Johnson A."/>
            <person name="Loviza R."/>
            <person name="Walstead R."/>
            <person name="Shah Z."/>
            <person name="Kiflezghi M."/>
            <person name="Wade K."/>
            <person name="Ball S.L."/>
            <person name="Bradley K.W."/>
            <person name="Asai D.J."/>
            <person name="Bowman C.A."/>
            <person name="Russell D.A."/>
            <person name="Pope W.H."/>
            <person name="Jacobs-Sera D."/>
            <person name="Hendrix R.W."/>
            <person name="Hatfull G.F."/>
        </authorList>
    </citation>
    <scope>NUCLEOTIDE SEQUENCE</scope>
</reference>
<keyword evidence="1" id="KW-0460">Magnesium</keyword>
<feature type="domain" description="PPM-type phosphatase" evidence="3">
    <location>
        <begin position="111"/>
        <end position="348"/>
    </location>
</feature>
<keyword evidence="1" id="KW-0904">Protein phosphatase</keyword>
<evidence type="ECO:0000259" key="3">
    <source>
        <dbReference type="PROSITE" id="PS51746"/>
    </source>
</evidence>
<dbReference type="EC" id="3.1.3.16" evidence="1"/>
<comment type="cofactor">
    <cofactor evidence="1">
        <name>Mn(2+)</name>
        <dbReference type="ChEBI" id="CHEBI:29035"/>
    </cofactor>
</comment>
<dbReference type="Pfam" id="PF07228">
    <property type="entry name" value="SpoIIE"/>
    <property type="match status" value="1"/>
</dbReference>
<comment type="catalytic activity">
    <reaction evidence="1">
        <text>O-phospho-L-seryl-[protein] + H2O = L-seryl-[protein] + phosphate</text>
        <dbReference type="Rhea" id="RHEA:20629"/>
        <dbReference type="Rhea" id="RHEA-COMP:9863"/>
        <dbReference type="Rhea" id="RHEA-COMP:11604"/>
        <dbReference type="ChEBI" id="CHEBI:15377"/>
        <dbReference type="ChEBI" id="CHEBI:29999"/>
        <dbReference type="ChEBI" id="CHEBI:43474"/>
        <dbReference type="ChEBI" id="CHEBI:83421"/>
        <dbReference type="EC" id="3.1.3.16"/>
    </reaction>
</comment>
<accession>A0A1D1ZMM7</accession>
<dbReference type="SMART" id="SM00331">
    <property type="entry name" value="PP2C_SIG"/>
    <property type="match status" value="1"/>
</dbReference>
<dbReference type="SMART" id="SM00332">
    <property type="entry name" value="PP2Cc"/>
    <property type="match status" value="1"/>
</dbReference>
<dbReference type="Gene3D" id="3.60.40.10">
    <property type="entry name" value="PPM-type phosphatase domain"/>
    <property type="match status" value="1"/>
</dbReference>
<comment type="cofactor">
    <cofactor evidence="1">
        <name>Mg(2+)</name>
        <dbReference type="ChEBI" id="CHEBI:18420"/>
    </cofactor>
</comment>
<name>A0A1D1ZMM7_AUXPR</name>
<evidence type="ECO:0000256" key="1">
    <source>
        <dbReference type="RuleBase" id="RU366020"/>
    </source>
</evidence>
<dbReference type="PANTHER" id="PTHR12320">
    <property type="entry name" value="PROTEIN PHOSPHATASE 2C"/>
    <property type="match status" value="1"/>
</dbReference>
<dbReference type="EMBL" id="GDKF01010454">
    <property type="protein sequence ID" value="JAT68168.1"/>
    <property type="molecule type" value="Transcribed_RNA"/>
</dbReference>
<proteinExistence type="inferred from homology"/>